<feature type="transmembrane region" description="Helical" evidence="11">
    <location>
        <begin position="45"/>
        <end position="74"/>
    </location>
</feature>
<dbReference type="Proteomes" id="UP000199412">
    <property type="component" value="Unassembled WGS sequence"/>
</dbReference>
<dbReference type="Pfam" id="PF00528">
    <property type="entry name" value="BPD_transp_1"/>
    <property type="match status" value="1"/>
</dbReference>
<dbReference type="InterPro" id="IPR035906">
    <property type="entry name" value="MetI-like_sf"/>
</dbReference>
<organism evidence="14 15">
    <name type="scientific">Rhodospira trueperi</name>
    <dbReference type="NCBI Taxonomy" id="69960"/>
    <lineage>
        <taxon>Bacteria</taxon>
        <taxon>Pseudomonadati</taxon>
        <taxon>Pseudomonadota</taxon>
        <taxon>Alphaproteobacteria</taxon>
        <taxon>Rhodospirillales</taxon>
        <taxon>Rhodospirillaceae</taxon>
        <taxon>Rhodospira</taxon>
    </lineage>
</organism>
<dbReference type="GO" id="GO:0005886">
    <property type="term" value="C:plasma membrane"/>
    <property type="evidence" value="ECO:0007669"/>
    <property type="project" value="UniProtKB-SubCell"/>
</dbReference>
<keyword evidence="9 11" id="KW-0472">Membrane</keyword>
<feature type="transmembrane region" description="Helical" evidence="11">
    <location>
        <begin position="188"/>
        <end position="209"/>
    </location>
</feature>
<dbReference type="Gene3D" id="1.10.3720.10">
    <property type="entry name" value="MetI-like"/>
    <property type="match status" value="1"/>
</dbReference>
<evidence type="ECO:0000313" key="15">
    <source>
        <dbReference type="Proteomes" id="UP000199412"/>
    </source>
</evidence>
<feature type="transmembrane region" description="Helical" evidence="11">
    <location>
        <begin position="157"/>
        <end position="176"/>
    </location>
</feature>
<feature type="transmembrane region" description="Helical" evidence="11">
    <location>
        <begin position="119"/>
        <end position="145"/>
    </location>
</feature>
<evidence type="ECO:0000256" key="3">
    <source>
        <dbReference type="ARBA" id="ARBA00011779"/>
    </source>
</evidence>
<evidence type="ECO:0000256" key="2">
    <source>
        <dbReference type="ARBA" id="ARBA00004651"/>
    </source>
</evidence>
<comment type="subunit">
    <text evidence="3">The complex is composed of two ATP-binding proteins (CysA), two transmembrane proteins (CysT and CysW) and a solute-binding protein (CysP).</text>
</comment>
<dbReference type="NCBIfam" id="TIGR02141">
    <property type="entry name" value="modB_ABC"/>
    <property type="match status" value="1"/>
</dbReference>
<dbReference type="CDD" id="cd06261">
    <property type="entry name" value="TM_PBP2"/>
    <property type="match status" value="1"/>
</dbReference>
<keyword evidence="6 11" id="KW-0812">Transmembrane</keyword>
<dbReference type="SUPFAM" id="SSF161098">
    <property type="entry name" value="MetI-like"/>
    <property type="match status" value="1"/>
</dbReference>
<dbReference type="InterPro" id="IPR006469">
    <property type="entry name" value="NifC_ABC_porter"/>
</dbReference>
<dbReference type="GO" id="GO:0015098">
    <property type="term" value="F:molybdate ion transmembrane transporter activity"/>
    <property type="evidence" value="ECO:0007669"/>
    <property type="project" value="UniProtKB-UniRule"/>
</dbReference>
<keyword evidence="4 11" id="KW-0813">Transport</keyword>
<dbReference type="AlphaFoldDB" id="A0A1G7I343"/>
<evidence type="ECO:0000313" key="14">
    <source>
        <dbReference type="EMBL" id="SDF07003.1"/>
    </source>
</evidence>
<proteinExistence type="inferred from homology"/>
<reference evidence="14 15" key="1">
    <citation type="submission" date="2016-10" db="EMBL/GenBank/DDBJ databases">
        <authorList>
            <person name="de Groot N.N."/>
        </authorList>
    </citation>
    <scope>NUCLEOTIDE SEQUENCE [LARGE SCALE GENOMIC DNA]</scope>
    <source>
        <strain evidence="14 15">ATCC 700224</strain>
    </source>
</reference>
<comment type="function">
    <text evidence="10">Part of the ABC transporter complex CysAWTP (TC 3.A.1.6.1) involved in sulfate/thiosulfate import. Probably responsible for the translocation of the substrate across the membrane.</text>
</comment>
<dbReference type="NCBIfam" id="TIGR01581">
    <property type="entry name" value="Mo_ABC_porter"/>
    <property type="match status" value="1"/>
</dbReference>
<feature type="domain" description="ABC transmembrane type-1" evidence="13">
    <location>
        <begin position="48"/>
        <end position="251"/>
    </location>
</feature>
<evidence type="ECO:0000256" key="7">
    <source>
        <dbReference type="ARBA" id="ARBA00022989"/>
    </source>
</evidence>
<protein>
    <recommendedName>
        <fullName evidence="12">Molybdenum transport system permease</fullName>
    </recommendedName>
</protein>
<comment type="similarity">
    <text evidence="12">Belongs to the binding-protein-dependent transport system permease family. CysTW subfamily.</text>
</comment>
<comment type="subcellular location">
    <subcellularLocation>
        <location evidence="12">Cell inner membrane</location>
        <topology evidence="12">Multi-pass membrane protein</topology>
    </subcellularLocation>
    <subcellularLocation>
        <location evidence="2 11">Cell membrane</location>
        <topology evidence="2 11">Multi-pass membrane protein</topology>
    </subcellularLocation>
</comment>
<dbReference type="PANTHER" id="PTHR30406">
    <property type="entry name" value="SULFATE TRANSPORT SYSTEM PERMEASE PROTEIN"/>
    <property type="match status" value="1"/>
</dbReference>
<dbReference type="InterPro" id="IPR005667">
    <property type="entry name" value="Sulph_transpt2"/>
</dbReference>
<evidence type="ECO:0000256" key="10">
    <source>
        <dbReference type="ARBA" id="ARBA00025323"/>
    </source>
</evidence>
<comment type="function">
    <text evidence="1 12">Part of the binding-protein-dependent transport system for molybdenum; probably responsible for the translocation of the substrate across the membrane.</text>
</comment>
<evidence type="ECO:0000256" key="5">
    <source>
        <dbReference type="ARBA" id="ARBA00022505"/>
    </source>
</evidence>
<keyword evidence="12" id="KW-1003">Cell membrane</keyword>
<evidence type="ECO:0000259" key="13">
    <source>
        <dbReference type="PROSITE" id="PS50928"/>
    </source>
</evidence>
<feature type="transmembrane region" description="Helical" evidence="11">
    <location>
        <begin position="86"/>
        <end position="107"/>
    </location>
</feature>
<evidence type="ECO:0000256" key="1">
    <source>
        <dbReference type="ARBA" id="ARBA00002949"/>
    </source>
</evidence>
<evidence type="ECO:0000256" key="4">
    <source>
        <dbReference type="ARBA" id="ARBA00022448"/>
    </source>
</evidence>
<evidence type="ECO:0000256" key="11">
    <source>
        <dbReference type="RuleBase" id="RU363032"/>
    </source>
</evidence>
<dbReference type="STRING" id="69960.SAMN05421720_12910"/>
<evidence type="ECO:0000256" key="6">
    <source>
        <dbReference type="ARBA" id="ARBA00022692"/>
    </source>
</evidence>
<dbReference type="RefSeq" id="WP_092788122.1">
    <property type="nucleotide sequence ID" value="NZ_FNAP01000029.1"/>
</dbReference>
<dbReference type="PANTHER" id="PTHR30406:SF8">
    <property type="entry name" value="SULFATE TRANSPORT SYSTEM PERMEASE PROTEIN CYST"/>
    <property type="match status" value="1"/>
</dbReference>
<accession>A0A1G7I343</accession>
<evidence type="ECO:0000256" key="12">
    <source>
        <dbReference type="RuleBase" id="RU365097"/>
    </source>
</evidence>
<dbReference type="EMBL" id="FNAP01000029">
    <property type="protein sequence ID" value="SDF07003.1"/>
    <property type="molecule type" value="Genomic_DNA"/>
</dbReference>
<name>A0A1G7I343_9PROT</name>
<dbReference type="PROSITE" id="PS50928">
    <property type="entry name" value="ABC_TM1"/>
    <property type="match status" value="1"/>
</dbReference>
<keyword evidence="7 11" id="KW-1133">Transmembrane helix</keyword>
<feature type="transmembrane region" description="Helical" evidence="11">
    <location>
        <begin position="230"/>
        <end position="254"/>
    </location>
</feature>
<evidence type="ECO:0000256" key="9">
    <source>
        <dbReference type="ARBA" id="ARBA00023136"/>
    </source>
</evidence>
<keyword evidence="5 12" id="KW-0500">Molybdenum</keyword>
<keyword evidence="15" id="KW-1185">Reference proteome</keyword>
<keyword evidence="8" id="KW-0764">Sulfate transport</keyword>
<dbReference type="InterPro" id="IPR011867">
    <property type="entry name" value="ModB_ABC"/>
</dbReference>
<dbReference type="InterPro" id="IPR000515">
    <property type="entry name" value="MetI-like"/>
</dbReference>
<keyword evidence="12" id="KW-0997">Cell inner membrane</keyword>
<evidence type="ECO:0000256" key="8">
    <source>
        <dbReference type="ARBA" id="ARBA00023032"/>
    </source>
</evidence>
<gene>
    <name evidence="14" type="ORF">SAMN05421720_12910</name>
</gene>
<dbReference type="OrthoDB" id="9804629at2"/>
<sequence>MIPLAVICAVPLVVIAVTVLGAVVALATHLDAADLAAVMANEETLFAIGLSLRTSLVSLALALVLGIPAAHLLARHRFPGKAVLETLLDLPLVTPPLVAGVGLLFLLGRQSPVGGGLAALGIDLLFSPAGIILAQTYVAASIVVRTARTAFQEVEPAYAYMAWTLGLSPGWAFLLVEVPMAARGLATAAVLGWARALGEFGATLMLAGATRMRTETLPMAVYLNIASGETGLAVACALILLAIAFALLLVVQALSATRPGPRAA</sequence>
<dbReference type="GO" id="GO:0015419">
    <property type="term" value="F:ABC-type sulfate transporter activity"/>
    <property type="evidence" value="ECO:0007669"/>
    <property type="project" value="InterPro"/>
</dbReference>